<evidence type="ECO:0000313" key="2">
    <source>
        <dbReference type="Proteomes" id="UP000179179"/>
    </source>
</evidence>
<dbReference type="InterPro" id="IPR015889">
    <property type="entry name" value="Intradiol_dOase_core"/>
</dbReference>
<evidence type="ECO:0000313" key="1">
    <source>
        <dbReference type="EMBL" id="OGM49821.1"/>
    </source>
</evidence>
<dbReference type="Proteomes" id="UP000179179">
    <property type="component" value="Unassembled WGS sequence"/>
</dbReference>
<dbReference type="SUPFAM" id="SSF49482">
    <property type="entry name" value="Aromatic compound dioxygenase"/>
    <property type="match status" value="1"/>
</dbReference>
<dbReference type="PANTHER" id="PTHR34315">
    <property type="match status" value="1"/>
</dbReference>
<dbReference type="OrthoDB" id="121380at2759"/>
<keyword evidence="1" id="KW-0223">Dioxygenase</keyword>
<dbReference type="Gene3D" id="2.60.130.10">
    <property type="entry name" value="Aromatic compound dioxygenase"/>
    <property type="match status" value="1"/>
</dbReference>
<keyword evidence="1" id="KW-0560">Oxidoreductase</keyword>
<dbReference type="STRING" id="109264.A0A1F8ADT5"/>
<dbReference type="EMBL" id="LYCR01000006">
    <property type="protein sequence ID" value="OGM49821.1"/>
    <property type="molecule type" value="Genomic_DNA"/>
</dbReference>
<organism evidence="1 2">
    <name type="scientific">Aspergillus bombycis</name>
    <dbReference type="NCBI Taxonomy" id="109264"/>
    <lineage>
        <taxon>Eukaryota</taxon>
        <taxon>Fungi</taxon>
        <taxon>Dikarya</taxon>
        <taxon>Ascomycota</taxon>
        <taxon>Pezizomycotina</taxon>
        <taxon>Eurotiomycetes</taxon>
        <taxon>Eurotiomycetidae</taxon>
        <taxon>Eurotiales</taxon>
        <taxon>Aspergillaceae</taxon>
        <taxon>Aspergillus</taxon>
    </lineage>
</organism>
<accession>A0A1F8ADT5</accession>
<proteinExistence type="predicted"/>
<dbReference type="PANTHER" id="PTHR34315:SF9">
    <property type="entry name" value="INTRADIOL RING-CLEAVAGE DIOXYGENASES DOMAIN-CONTAINING PROTEIN-RELATED"/>
    <property type="match status" value="1"/>
</dbReference>
<comment type="caution">
    <text evidence="1">The sequence shown here is derived from an EMBL/GenBank/DDBJ whole genome shotgun (WGS) entry which is preliminary data.</text>
</comment>
<dbReference type="RefSeq" id="XP_022393538.1">
    <property type="nucleotide sequence ID" value="XM_022528724.1"/>
</dbReference>
<sequence length="459" mass="50116">YVSSHSQLWRVCGRDAEGTSFLDLVSSSDFATIRSWLSHQGTSDADVVACTTGILLSPMNETENLRVMINGDKMRKAMRTASVEGKLTFTNLHLSTMQLKNAIHLAIFGSAILALAHPGHHEERDPAPVRAYKRDVGHGLAKCASQIEASGVQARSEARRKATVQLHRRQLITRDTDAVLNKSHQATRPVSPSMPAIEIFKDTTQKACILGPTAEGETGPYWIPGERVRSAIREGQPGVPVILEQQYIDVETCKPIPRLYAELWGCNATGVYSGLVADGNGNSNDLSNRNRTFLRGIQETDIDGVVTFDTLFPGHYDGRTTHYHNIAHFGARRLPNNTIAGGTVGHVAQIFLDQDLIDQVESTYPYNTNDIPITLNSVDRVVGQETENSDSDPILNYAFLGDNIEDGLFAWITVAVNLTAVHYPYYTNVYTAEGAVEVEGTSDGDPRLVDGGLPQSSAA</sequence>
<protein>
    <submittedName>
        <fullName evidence="1">GPI anchored dioxygenase</fullName>
    </submittedName>
</protein>
<dbReference type="AlphaFoldDB" id="A0A1F8ADT5"/>
<dbReference type="GO" id="GO:0016702">
    <property type="term" value="F:oxidoreductase activity, acting on single donors with incorporation of molecular oxygen, incorporation of two atoms of oxygen"/>
    <property type="evidence" value="ECO:0007669"/>
    <property type="project" value="InterPro"/>
</dbReference>
<reference evidence="1 2" key="1">
    <citation type="journal article" date="2016" name="Genome Biol. Evol.">
        <title>Draft genome sequence of an aflatoxigenic Aspergillus species, A. bombycis.</title>
        <authorList>
            <person name="Moore G.G."/>
            <person name="Mack B.M."/>
            <person name="Beltz S.B."/>
            <person name="Gilbert M.K."/>
        </authorList>
    </citation>
    <scope>NUCLEOTIDE SEQUENCE [LARGE SCALE GENOMIC DNA]</scope>
    <source>
        <strain evidence="2">NRRL 26010</strain>
    </source>
</reference>
<keyword evidence="2" id="KW-1185">Reference proteome</keyword>
<dbReference type="CDD" id="cd03457">
    <property type="entry name" value="intradiol_dioxygenase_like"/>
    <property type="match status" value="1"/>
</dbReference>
<name>A0A1F8ADT5_9EURO</name>
<dbReference type="GO" id="GO:0005506">
    <property type="term" value="F:iron ion binding"/>
    <property type="evidence" value="ECO:0007669"/>
    <property type="project" value="InterPro"/>
</dbReference>
<feature type="non-terminal residue" evidence="1">
    <location>
        <position position="1"/>
    </location>
</feature>
<dbReference type="GeneID" id="34444984"/>
<gene>
    <name evidence="1" type="ORF">ABOM_001594</name>
</gene>